<proteinExistence type="predicted"/>
<protein>
    <submittedName>
        <fullName evidence="1 3">Uncharacterized protein</fullName>
    </submittedName>
</protein>
<keyword evidence="2" id="KW-1185">Reference proteome</keyword>
<sequence>MPRVFTKCTYKEDHSIASVELTLIKQQFNLIIISGVLQLPDPQIPENFNQSIDIEEEEDDGDANDESGIQLLHVSGASAVCWPYLQGVFIEGKCGEALQCRRSANEENARQLEAESSD</sequence>
<evidence type="ECO:0000313" key="2">
    <source>
        <dbReference type="Proteomes" id="UP000050761"/>
    </source>
</evidence>
<evidence type="ECO:0000313" key="3">
    <source>
        <dbReference type="WBParaSite" id="HPBE_0001602601-mRNA-1"/>
    </source>
</evidence>
<accession>A0A183G3N1</accession>
<dbReference type="AlphaFoldDB" id="A0A183G3N1"/>
<reference evidence="3" key="2">
    <citation type="submission" date="2019-09" db="UniProtKB">
        <authorList>
            <consortium name="WormBaseParasite"/>
        </authorList>
    </citation>
    <scope>IDENTIFICATION</scope>
</reference>
<reference evidence="1 2" key="1">
    <citation type="submission" date="2018-11" db="EMBL/GenBank/DDBJ databases">
        <authorList>
            <consortium name="Pathogen Informatics"/>
        </authorList>
    </citation>
    <scope>NUCLEOTIDE SEQUENCE [LARGE SCALE GENOMIC DNA]</scope>
</reference>
<name>A0A183G3N1_HELPZ</name>
<evidence type="ECO:0000313" key="1">
    <source>
        <dbReference type="EMBL" id="VDP04710.1"/>
    </source>
</evidence>
<organism evidence="2 3">
    <name type="scientific">Heligmosomoides polygyrus</name>
    <name type="common">Parasitic roundworm</name>
    <dbReference type="NCBI Taxonomy" id="6339"/>
    <lineage>
        <taxon>Eukaryota</taxon>
        <taxon>Metazoa</taxon>
        <taxon>Ecdysozoa</taxon>
        <taxon>Nematoda</taxon>
        <taxon>Chromadorea</taxon>
        <taxon>Rhabditida</taxon>
        <taxon>Rhabditina</taxon>
        <taxon>Rhabditomorpha</taxon>
        <taxon>Strongyloidea</taxon>
        <taxon>Heligmosomidae</taxon>
        <taxon>Heligmosomoides</taxon>
    </lineage>
</organism>
<dbReference type="Proteomes" id="UP000050761">
    <property type="component" value="Unassembled WGS sequence"/>
</dbReference>
<gene>
    <name evidence="1" type="ORF">HPBE_LOCUS16025</name>
</gene>
<dbReference type="WBParaSite" id="HPBE_0001602601-mRNA-1">
    <property type="protein sequence ID" value="HPBE_0001602601-mRNA-1"/>
    <property type="gene ID" value="HPBE_0001602601"/>
</dbReference>
<accession>A0A3P8AL02</accession>
<dbReference type="EMBL" id="UZAH01029181">
    <property type="protein sequence ID" value="VDP04710.1"/>
    <property type="molecule type" value="Genomic_DNA"/>
</dbReference>